<feature type="region of interest" description="Disordered" evidence="1">
    <location>
        <begin position="390"/>
        <end position="415"/>
    </location>
</feature>
<feature type="region of interest" description="Disordered" evidence="1">
    <location>
        <begin position="685"/>
        <end position="706"/>
    </location>
</feature>
<organism evidence="3 4">
    <name type="scientific">Catenulispora subtropica</name>
    <dbReference type="NCBI Taxonomy" id="450798"/>
    <lineage>
        <taxon>Bacteria</taxon>
        <taxon>Bacillati</taxon>
        <taxon>Actinomycetota</taxon>
        <taxon>Actinomycetes</taxon>
        <taxon>Catenulisporales</taxon>
        <taxon>Catenulisporaceae</taxon>
        <taxon>Catenulispora</taxon>
    </lineage>
</organism>
<gene>
    <name evidence="3" type="ORF">GCM10009838_25080</name>
</gene>
<sequence length="1241" mass="137389">MRDTSGWYEKLAKEIKPYWPRDPQYRDVKPSLLFQVELNLRLLERLDPAADPKCAYTLLGGYPFAAAAGIATTDEHTGWITAVRHRLWKLRRRYVWVQHLETYWQLPERLRRYREPVGAEPMYAVEPTVLRERLQVYDEQLATMPRYATEPLPPAEAGQARFVERRRPASVTIPQQLCLPEPPGHDLASVPATTRGPLQIPLAELADTARWMDDEARERGLKFGNWVQRLDDLNLDVLAPDGRTFQESDTLVLDRLTHLVGMVGAGKSTLMTLIAVWGAHPDRGYRTTLIVGDVAEQLTLTTMLCDLGLAATPVLGGSTRERHAARLHRRLATRGKDNLLAHDDPSFDAVSTACPLDALRGLEPAHPLRYADAPCSHLYPVKPKKVTTVSDADLPAPYGSHASSRLADEDDDDLPKGDPYSCPMWSACPRHAPDRDMVDALIWIANPASLLISTVPRQQNPQKLRRLELACLRSDIIIVDETDRVQMNLDTSFAPAATLVVKGPESWLDRLHTHKIDELARHGRLQLSDRDVERWTAALDVVSTATNRIYAMLIADPDLRAWVDIEYFAAWTLQEKLLNAWYPLATADADDDGLLNDADVYEADDQATGDPTGLHAGDEPWAPLRAALTEAFDDFRDDPLGDRGRMRHGATGLMVAMTQDLLHTLRERETKARLRSLLDVLLDGSPMTTGQLRQPEPAPGDPERNPADVWGSAAWLERNTTRLRFMLLVAVLNHRLDRVTNLWPQVEAALRLESADNELSRRPPQDYAPVVPEAPMGNVLGFQYLPDEPAPDGSEQRSGTLRFFRCAGVGRELLLNLPAFGADPAAGRPGPNVLIMSGTSWAGTSTRAHVLAPVTAILKPNPDAIAAVRGTRFRVRFLYDGATPLRLSGARPDTRHTILRQMVTKLGKPQPGATSSILDQELRRIGDDHRRRALLLVGSYKEATIAADTLEEIPRWAGRVRVLANDDAELDSPGTPGDGLTHAAALRRGDLASFADDPDAELLVAPLLAVERGHNILNSQRTAAFGVALFLARPHPRPDDLSLAVFAINDWVTRFTRDLPGLEAGTFSKLVADAAHLDAAGLAFRHLARGEWRRLLSRRYAYSSLTPAEKTSFAWDQLVTIWQVIGRLVRGGVPAEVVFVDAAFAPAYAHAMAPAEDDETAGPRRRRRNDPGLLIKLRDVLAPYFATDADARAFPNPSDPALVQALYQPLYDALCGMDFTVQPYIPNSTARTLGASGARTL</sequence>
<evidence type="ECO:0000313" key="3">
    <source>
        <dbReference type="EMBL" id="GAA1966327.1"/>
    </source>
</evidence>
<comment type="caution">
    <text evidence="3">The sequence shown here is derived from an EMBL/GenBank/DDBJ whole genome shotgun (WGS) entry which is preliminary data.</text>
</comment>
<evidence type="ECO:0000313" key="4">
    <source>
        <dbReference type="Proteomes" id="UP001499854"/>
    </source>
</evidence>
<dbReference type="RefSeq" id="WP_344657136.1">
    <property type="nucleotide sequence ID" value="NZ_BAAAQM010000011.1"/>
</dbReference>
<evidence type="ECO:0000256" key="1">
    <source>
        <dbReference type="SAM" id="MobiDB-lite"/>
    </source>
</evidence>
<dbReference type="InterPro" id="IPR055254">
    <property type="entry name" value="pPIWI_RE_Z"/>
</dbReference>
<feature type="domain" description="pPIWI-RE three-gene island" evidence="2">
    <location>
        <begin position="27"/>
        <end position="187"/>
    </location>
</feature>
<proteinExistence type="predicted"/>
<dbReference type="Proteomes" id="UP001499854">
    <property type="component" value="Unassembled WGS sequence"/>
</dbReference>
<dbReference type="EMBL" id="BAAAQM010000011">
    <property type="protein sequence ID" value="GAA1966327.1"/>
    <property type="molecule type" value="Genomic_DNA"/>
</dbReference>
<evidence type="ECO:0000259" key="2">
    <source>
        <dbReference type="Pfam" id="PF18155"/>
    </source>
</evidence>
<name>A0ABP5CMW3_9ACTN</name>
<protein>
    <recommendedName>
        <fullName evidence="2">pPIWI-RE three-gene island domain-containing protein</fullName>
    </recommendedName>
</protein>
<reference evidence="4" key="1">
    <citation type="journal article" date="2019" name="Int. J. Syst. Evol. Microbiol.">
        <title>The Global Catalogue of Microorganisms (GCM) 10K type strain sequencing project: providing services to taxonomists for standard genome sequencing and annotation.</title>
        <authorList>
            <consortium name="The Broad Institute Genomics Platform"/>
            <consortium name="The Broad Institute Genome Sequencing Center for Infectious Disease"/>
            <person name="Wu L."/>
            <person name="Ma J."/>
        </authorList>
    </citation>
    <scope>NUCLEOTIDE SEQUENCE [LARGE SCALE GENOMIC DNA]</scope>
    <source>
        <strain evidence="4">JCM 16013</strain>
    </source>
</reference>
<keyword evidence="4" id="KW-1185">Reference proteome</keyword>
<dbReference type="Pfam" id="PF18155">
    <property type="entry name" value="pPIWI_RE_Z"/>
    <property type="match status" value="1"/>
</dbReference>
<accession>A0ABP5CMW3</accession>